<keyword evidence="3" id="KW-1185">Reference proteome</keyword>
<dbReference type="Proteomes" id="UP000319976">
    <property type="component" value="Chromosome"/>
</dbReference>
<keyword evidence="1" id="KW-0732">Signal</keyword>
<organism evidence="2 3">
    <name type="scientific">Calycomorphotria hydatis</name>
    <dbReference type="NCBI Taxonomy" id="2528027"/>
    <lineage>
        <taxon>Bacteria</taxon>
        <taxon>Pseudomonadati</taxon>
        <taxon>Planctomycetota</taxon>
        <taxon>Planctomycetia</taxon>
        <taxon>Planctomycetales</taxon>
        <taxon>Planctomycetaceae</taxon>
        <taxon>Calycomorphotria</taxon>
    </lineage>
</organism>
<reference evidence="2 3" key="1">
    <citation type="submission" date="2019-02" db="EMBL/GenBank/DDBJ databases">
        <title>Deep-cultivation of Planctomycetes and their phenomic and genomic characterization uncovers novel biology.</title>
        <authorList>
            <person name="Wiegand S."/>
            <person name="Jogler M."/>
            <person name="Boedeker C."/>
            <person name="Pinto D."/>
            <person name="Vollmers J."/>
            <person name="Rivas-Marin E."/>
            <person name="Kohn T."/>
            <person name="Peeters S.H."/>
            <person name="Heuer A."/>
            <person name="Rast P."/>
            <person name="Oberbeckmann S."/>
            <person name="Bunk B."/>
            <person name="Jeske O."/>
            <person name="Meyerdierks A."/>
            <person name="Storesund J.E."/>
            <person name="Kallscheuer N."/>
            <person name="Luecker S."/>
            <person name="Lage O.M."/>
            <person name="Pohl T."/>
            <person name="Merkel B.J."/>
            <person name="Hornburger P."/>
            <person name="Mueller R.-W."/>
            <person name="Bruemmer F."/>
            <person name="Labrenz M."/>
            <person name="Spormann A.M."/>
            <person name="Op den Camp H."/>
            <person name="Overmann J."/>
            <person name="Amann R."/>
            <person name="Jetten M.S.M."/>
            <person name="Mascher T."/>
            <person name="Medema M.H."/>
            <person name="Devos D.P."/>
            <person name="Kaster A.-K."/>
            <person name="Ovreas L."/>
            <person name="Rohde M."/>
            <person name="Galperin M.Y."/>
            <person name="Jogler C."/>
        </authorList>
    </citation>
    <scope>NUCLEOTIDE SEQUENCE [LARGE SCALE GENOMIC DNA]</scope>
    <source>
        <strain evidence="2 3">V22</strain>
    </source>
</reference>
<proteinExistence type="predicted"/>
<gene>
    <name evidence="2" type="ORF">V22_42010</name>
</gene>
<evidence type="ECO:0008006" key="4">
    <source>
        <dbReference type="Google" id="ProtNLM"/>
    </source>
</evidence>
<name>A0A517TEY5_9PLAN</name>
<evidence type="ECO:0000313" key="2">
    <source>
        <dbReference type="EMBL" id="QDT66929.1"/>
    </source>
</evidence>
<dbReference type="KEGG" id="chya:V22_42010"/>
<feature type="chain" id="PRO_5021752408" description="Cytochrome c domain-containing protein" evidence="1">
    <location>
        <begin position="26"/>
        <end position="130"/>
    </location>
</feature>
<dbReference type="AlphaFoldDB" id="A0A517TEY5"/>
<evidence type="ECO:0000313" key="3">
    <source>
        <dbReference type="Proteomes" id="UP000319976"/>
    </source>
</evidence>
<dbReference type="RefSeq" id="WP_145266463.1">
    <property type="nucleotide sequence ID" value="NZ_CP036316.1"/>
</dbReference>
<feature type="signal peptide" evidence="1">
    <location>
        <begin position="1"/>
        <end position="25"/>
    </location>
</feature>
<accession>A0A517TEY5</accession>
<sequence precursor="true">MFVFSARVSIIAAVACLLCISTADAHPNYVLRFVKQYPQFKSKIRKLAKDDRCSVCHYGSKDERENLNDYGSSFWDVGLGEDDDPDAKVPDLKKEHFLAVEKLDSSVEGKTFGDLLKETTFPGTAPKEDE</sequence>
<protein>
    <recommendedName>
        <fullName evidence="4">Cytochrome c domain-containing protein</fullName>
    </recommendedName>
</protein>
<evidence type="ECO:0000256" key="1">
    <source>
        <dbReference type="SAM" id="SignalP"/>
    </source>
</evidence>
<dbReference type="EMBL" id="CP036316">
    <property type="protein sequence ID" value="QDT66929.1"/>
    <property type="molecule type" value="Genomic_DNA"/>
</dbReference>